<reference evidence="2" key="2">
    <citation type="submission" date="2023-06" db="EMBL/GenBank/DDBJ databases">
        <authorList>
            <consortium name="Lawrence Berkeley National Laboratory"/>
            <person name="Haridas S."/>
            <person name="Hensen N."/>
            <person name="Bonometti L."/>
            <person name="Westerberg I."/>
            <person name="Brannstrom I.O."/>
            <person name="Guillou S."/>
            <person name="Cros-Aarteil S."/>
            <person name="Calhoun S."/>
            <person name="Kuo A."/>
            <person name="Mondo S."/>
            <person name="Pangilinan J."/>
            <person name="Riley R."/>
            <person name="Labutti K."/>
            <person name="Andreopoulos B."/>
            <person name="Lipzen A."/>
            <person name="Chen C."/>
            <person name="Yanf M."/>
            <person name="Daum C."/>
            <person name="Ng V."/>
            <person name="Clum A."/>
            <person name="Steindorff A."/>
            <person name="Ohm R."/>
            <person name="Martin F."/>
            <person name="Silar P."/>
            <person name="Natvig D."/>
            <person name="Lalanne C."/>
            <person name="Gautier V."/>
            <person name="Ament-Velasquez S.L."/>
            <person name="Kruys A."/>
            <person name="Hutchinson M.I."/>
            <person name="Powell A.J."/>
            <person name="Barry K."/>
            <person name="Miller A.N."/>
            <person name="Grigoriev I.V."/>
            <person name="Debuchy R."/>
            <person name="Gladieux P."/>
            <person name="Thoren M.H."/>
            <person name="Johannesson H."/>
        </authorList>
    </citation>
    <scope>NUCLEOTIDE SEQUENCE</scope>
    <source>
        <strain evidence="2">CBS 168.71</strain>
    </source>
</reference>
<dbReference type="AlphaFoldDB" id="A0AAE0H606"/>
<feature type="compositionally biased region" description="Basic and acidic residues" evidence="1">
    <location>
        <begin position="39"/>
        <end position="53"/>
    </location>
</feature>
<dbReference type="Proteomes" id="UP001278766">
    <property type="component" value="Unassembled WGS sequence"/>
</dbReference>
<dbReference type="EMBL" id="JAUEPN010000012">
    <property type="protein sequence ID" value="KAK3290619.1"/>
    <property type="molecule type" value="Genomic_DNA"/>
</dbReference>
<evidence type="ECO:0000313" key="3">
    <source>
        <dbReference type="Proteomes" id="UP001278766"/>
    </source>
</evidence>
<proteinExistence type="predicted"/>
<sequence length="188" mass="20163">MMRRRGDGQGTRLASSETQDAKKGEGFCITGKTFAKSNEIPHRRNGRSAEMRAKRSPGSGRLGGCSGALRQRTISAAAKSSPQLYPAFGSLKTATRVCSHGWMDPNRVTPNFAAEPSGRVYSALRNPDGTGNPTTDLRGLSHQPLSVRKSSGNRVILRSLERRRPVGSTSAWIGVEVTECGTAAYGNE</sequence>
<comment type="caution">
    <text evidence="2">The sequence shown here is derived from an EMBL/GenBank/DDBJ whole genome shotgun (WGS) entry which is preliminary data.</text>
</comment>
<keyword evidence="3" id="KW-1185">Reference proteome</keyword>
<dbReference type="RefSeq" id="XP_062654133.1">
    <property type="nucleotide sequence ID" value="XM_062808385.1"/>
</dbReference>
<gene>
    <name evidence="2" type="ORF">B0H64DRAFT_52958</name>
</gene>
<organism evidence="2 3">
    <name type="scientific">Chaetomium fimeti</name>
    <dbReference type="NCBI Taxonomy" id="1854472"/>
    <lineage>
        <taxon>Eukaryota</taxon>
        <taxon>Fungi</taxon>
        <taxon>Dikarya</taxon>
        <taxon>Ascomycota</taxon>
        <taxon>Pezizomycotina</taxon>
        <taxon>Sordariomycetes</taxon>
        <taxon>Sordariomycetidae</taxon>
        <taxon>Sordariales</taxon>
        <taxon>Chaetomiaceae</taxon>
        <taxon>Chaetomium</taxon>
    </lineage>
</organism>
<feature type="region of interest" description="Disordered" evidence="1">
    <location>
        <begin position="1"/>
        <end position="66"/>
    </location>
</feature>
<evidence type="ECO:0000313" key="2">
    <source>
        <dbReference type="EMBL" id="KAK3290619.1"/>
    </source>
</evidence>
<accession>A0AAE0H606</accession>
<evidence type="ECO:0000256" key="1">
    <source>
        <dbReference type="SAM" id="MobiDB-lite"/>
    </source>
</evidence>
<dbReference type="GeneID" id="87845333"/>
<reference evidence="2" key="1">
    <citation type="journal article" date="2023" name="Mol. Phylogenet. Evol.">
        <title>Genome-scale phylogeny and comparative genomics of the fungal order Sordariales.</title>
        <authorList>
            <person name="Hensen N."/>
            <person name="Bonometti L."/>
            <person name="Westerberg I."/>
            <person name="Brannstrom I.O."/>
            <person name="Guillou S."/>
            <person name="Cros-Aarteil S."/>
            <person name="Calhoun S."/>
            <person name="Haridas S."/>
            <person name="Kuo A."/>
            <person name="Mondo S."/>
            <person name="Pangilinan J."/>
            <person name="Riley R."/>
            <person name="LaButti K."/>
            <person name="Andreopoulos B."/>
            <person name="Lipzen A."/>
            <person name="Chen C."/>
            <person name="Yan M."/>
            <person name="Daum C."/>
            <person name="Ng V."/>
            <person name="Clum A."/>
            <person name="Steindorff A."/>
            <person name="Ohm R.A."/>
            <person name="Martin F."/>
            <person name="Silar P."/>
            <person name="Natvig D.O."/>
            <person name="Lalanne C."/>
            <person name="Gautier V."/>
            <person name="Ament-Velasquez S.L."/>
            <person name="Kruys A."/>
            <person name="Hutchinson M.I."/>
            <person name="Powell A.J."/>
            <person name="Barry K."/>
            <person name="Miller A.N."/>
            <person name="Grigoriev I.V."/>
            <person name="Debuchy R."/>
            <person name="Gladieux P."/>
            <person name="Hiltunen Thoren M."/>
            <person name="Johannesson H."/>
        </authorList>
    </citation>
    <scope>NUCLEOTIDE SEQUENCE</scope>
    <source>
        <strain evidence="2">CBS 168.71</strain>
    </source>
</reference>
<name>A0AAE0H606_9PEZI</name>
<protein>
    <submittedName>
        <fullName evidence="2">Uncharacterized protein</fullName>
    </submittedName>
</protein>